<dbReference type="EMBL" id="KI517748">
    <property type="protein sequence ID" value="ESQ32964.1"/>
    <property type="molecule type" value="Genomic_DNA"/>
</dbReference>
<reference evidence="2 3" key="1">
    <citation type="journal article" date="2013" name="Front. Plant Sci.">
        <title>The Reference Genome of the Halophytic Plant Eutrema salsugineum.</title>
        <authorList>
            <person name="Yang R."/>
            <person name="Jarvis D.E."/>
            <person name="Chen H."/>
            <person name="Beilstein M.A."/>
            <person name="Grimwood J."/>
            <person name="Jenkins J."/>
            <person name="Shu S."/>
            <person name="Prochnik S."/>
            <person name="Xin M."/>
            <person name="Ma C."/>
            <person name="Schmutz J."/>
            <person name="Wing R.A."/>
            <person name="Mitchell-Olds T."/>
            <person name="Schumaker K.S."/>
            <person name="Wang X."/>
        </authorList>
    </citation>
    <scope>NUCLEOTIDE SEQUENCE [LARGE SCALE GENOMIC DNA]</scope>
</reference>
<feature type="region of interest" description="Disordered" evidence="1">
    <location>
        <begin position="155"/>
        <end position="189"/>
    </location>
</feature>
<dbReference type="GO" id="GO:0005829">
    <property type="term" value="C:cytosol"/>
    <property type="evidence" value="ECO:0007669"/>
    <property type="project" value="TreeGrafter"/>
</dbReference>
<evidence type="ECO:0000256" key="1">
    <source>
        <dbReference type="SAM" id="MobiDB-lite"/>
    </source>
</evidence>
<dbReference type="AlphaFoldDB" id="V4KNS0"/>
<protein>
    <submittedName>
        <fullName evidence="2">Uncharacterized protein</fullName>
    </submittedName>
</protein>
<dbReference type="OrthoDB" id="1907061at2759"/>
<evidence type="ECO:0000313" key="3">
    <source>
        <dbReference type="Proteomes" id="UP000030689"/>
    </source>
</evidence>
<feature type="compositionally biased region" description="Basic and acidic residues" evidence="1">
    <location>
        <begin position="155"/>
        <end position="164"/>
    </location>
</feature>
<organism evidence="2 3">
    <name type="scientific">Eutrema salsugineum</name>
    <name type="common">Saltwater cress</name>
    <name type="synonym">Sisymbrium salsugineum</name>
    <dbReference type="NCBI Taxonomy" id="72664"/>
    <lineage>
        <taxon>Eukaryota</taxon>
        <taxon>Viridiplantae</taxon>
        <taxon>Streptophyta</taxon>
        <taxon>Embryophyta</taxon>
        <taxon>Tracheophyta</taxon>
        <taxon>Spermatophyta</taxon>
        <taxon>Magnoliopsida</taxon>
        <taxon>eudicotyledons</taxon>
        <taxon>Gunneridae</taxon>
        <taxon>Pentapetalae</taxon>
        <taxon>rosids</taxon>
        <taxon>malvids</taxon>
        <taxon>Brassicales</taxon>
        <taxon>Brassicaceae</taxon>
        <taxon>Eutremeae</taxon>
        <taxon>Eutrema</taxon>
    </lineage>
</organism>
<dbReference type="STRING" id="72664.V4KNS0"/>
<keyword evidence="3" id="KW-1185">Reference proteome</keyword>
<dbReference type="PANTHER" id="PTHR47877:SF9">
    <property type="entry name" value="GENOME ASSEMBLY, CHROMOSOME: A02"/>
    <property type="match status" value="1"/>
</dbReference>
<sequence>MSISGALLSGMSSSLFISGGKKSGVGGGAMIVGRKNVNFAPRRKNLWVPTAVKDDGNSKNDPKWLDDASQKAAEFVKEKGSEVGNMSAQKGQEVKDHMERARNYFVEKAGEAMDTVAENAKRASEFVTEKGKETKKETVSMTEKTKDFIVEKAGEARDSAKDMSNKTGKFVGDKATDAKEAISPPKNEV</sequence>
<dbReference type="Proteomes" id="UP000030689">
    <property type="component" value="Unassembled WGS sequence"/>
</dbReference>
<dbReference type="Gramene" id="ESQ32964">
    <property type="protein sequence ID" value="ESQ32964"/>
    <property type="gene ID" value="EUTSA_v10004969mg"/>
</dbReference>
<dbReference type="PANTHER" id="PTHR47877">
    <property type="entry name" value="LATE EMBRYOGENESIS ABUNDANT DOMAIN-CONTAINING PROTEIN / LEA DOMAIN-CONTAINING PROTEIN"/>
    <property type="match status" value="1"/>
</dbReference>
<proteinExistence type="predicted"/>
<name>V4KNS0_EUTSA</name>
<dbReference type="GO" id="GO:0009631">
    <property type="term" value="P:cold acclimation"/>
    <property type="evidence" value="ECO:0007669"/>
    <property type="project" value="EnsemblPlants"/>
</dbReference>
<feature type="compositionally biased region" description="Basic and acidic residues" evidence="1">
    <location>
        <begin position="171"/>
        <end position="180"/>
    </location>
</feature>
<accession>V4KNS0</accession>
<gene>
    <name evidence="2" type="ORF">EUTSA_v10004969mg</name>
</gene>
<dbReference type="KEGG" id="eus:EUTSA_v10004969mg"/>
<evidence type="ECO:0000313" key="2">
    <source>
        <dbReference type="EMBL" id="ESQ32964.1"/>
    </source>
</evidence>
<dbReference type="OMA" id="GRKNATI"/>